<accession>A0A560WDR5</accession>
<evidence type="ECO:0000256" key="1">
    <source>
        <dbReference type="ARBA" id="ARBA00004651"/>
    </source>
</evidence>
<evidence type="ECO:0000313" key="9">
    <source>
        <dbReference type="Proteomes" id="UP000315628"/>
    </source>
</evidence>
<evidence type="ECO:0000256" key="5">
    <source>
        <dbReference type="ARBA" id="ARBA00023136"/>
    </source>
</evidence>
<dbReference type="GO" id="GO:0005886">
    <property type="term" value="C:plasma membrane"/>
    <property type="evidence" value="ECO:0007669"/>
    <property type="project" value="UniProtKB-SubCell"/>
</dbReference>
<name>A0A560WDR5_9MICO</name>
<keyword evidence="9" id="KW-1185">Reference proteome</keyword>
<evidence type="ECO:0000256" key="4">
    <source>
        <dbReference type="ARBA" id="ARBA00022989"/>
    </source>
</evidence>
<dbReference type="AlphaFoldDB" id="A0A560WDR5"/>
<organism evidence="8 9">
    <name type="scientific">Marihabitans asiaticum</name>
    <dbReference type="NCBI Taxonomy" id="415218"/>
    <lineage>
        <taxon>Bacteria</taxon>
        <taxon>Bacillati</taxon>
        <taxon>Actinomycetota</taxon>
        <taxon>Actinomycetes</taxon>
        <taxon>Micrococcales</taxon>
        <taxon>Intrasporangiaceae</taxon>
        <taxon>Marihabitans</taxon>
    </lineage>
</organism>
<keyword evidence="5 6" id="KW-0472">Membrane</keyword>
<keyword evidence="4 6" id="KW-1133">Transmembrane helix</keyword>
<dbReference type="Pfam" id="PF12823">
    <property type="entry name" value="DUF3817"/>
    <property type="match status" value="1"/>
</dbReference>
<gene>
    <name evidence="8" type="ORF">FB557_1340</name>
</gene>
<comment type="subcellular location">
    <subcellularLocation>
        <location evidence="1">Cell membrane</location>
        <topology evidence="1">Multi-pass membrane protein</topology>
    </subcellularLocation>
</comment>
<evidence type="ECO:0000259" key="7">
    <source>
        <dbReference type="Pfam" id="PF12823"/>
    </source>
</evidence>
<evidence type="ECO:0000256" key="2">
    <source>
        <dbReference type="ARBA" id="ARBA00022475"/>
    </source>
</evidence>
<dbReference type="PANTHER" id="PTHR40077">
    <property type="entry name" value="MEMBRANE PROTEIN-RELATED"/>
    <property type="match status" value="1"/>
</dbReference>
<dbReference type="RefSeq" id="WP_246074512.1">
    <property type="nucleotide sequence ID" value="NZ_BAAAYT010000001.1"/>
</dbReference>
<feature type="transmembrane region" description="Helical" evidence="6">
    <location>
        <begin position="44"/>
        <end position="63"/>
    </location>
</feature>
<feature type="transmembrane region" description="Helical" evidence="6">
    <location>
        <begin position="129"/>
        <end position="150"/>
    </location>
</feature>
<proteinExistence type="predicted"/>
<evidence type="ECO:0000256" key="6">
    <source>
        <dbReference type="SAM" id="Phobius"/>
    </source>
</evidence>
<keyword evidence="2" id="KW-1003">Cell membrane</keyword>
<keyword evidence="3 6" id="KW-0812">Transmembrane</keyword>
<dbReference type="InterPro" id="IPR023845">
    <property type="entry name" value="DUF3817_TM"/>
</dbReference>
<feature type="transmembrane region" description="Helical" evidence="6">
    <location>
        <begin position="12"/>
        <end position="32"/>
    </location>
</feature>
<dbReference type="Proteomes" id="UP000315628">
    <property type="component" value="Unassembled WGS sequence"/>
</dbReference>
<dbReference type="NCBIfam" id="TIGR03954">
    <property type="entry name" value="integ_memb_HG"/>
    <property type="match status" value="1"/>
</dbReference>
<dbReference type="PANTHER" id="PTHR40077:SF1">
    <property type="entry name" value="MEMBRANE PROTEIN"/>
    <property type="match status" value="1"/>
</dbReference>
<reference evidence="8 9" key="1">
    <citation type="submission" date="2019-06" db="EMBL/GenBank/DDBJ databases">
        <title>Sequencing the genomes of 1000 actinobacteria strains.</title>
        <authorList>
            <person name="Klenk H.-P."/>
        </authorList>
    </citation>
    <scope>NUCLEOTIDE SEQUENCE [LARGE SCALE GENOMIC DNA]</scope>
    <source>
        <strain evidence="8 9">DSM 18935</strain>
    </source>
</reference>
<feature type="domain" description="DUF3817" evidence="7">
    <location>
        <begin position="7"/>
        <end position="93"/>
    </location>
</feature>
<dbReference type="EMBL" id="VIUW01000002">
    <property type="protein sequence ID" value="TWD15809.1"/>
    <property type="molecule type" value="Genomic_DNA"/>
</dbReference>
<evidence type="ECO:0000256" key="3">
    <source>
        <dbReference type="ARBA" id="ARBA00022692"/>
    </source>
</evidence>
<protein>
    <submittedName>
        <fullName evidence="8">Integral membrane protein</fullName>
    </submittedName>
</protein>
<evidence type="ECO:0000313" key="8">
    <source>
        <dbReference type="EMBL" id="TWD15809.1"/>
    </source>
</evidence>
<sequence>MLSNPRRLFRFVATAEAISWTLLIIGMVLKYVTRTTDLGVRIFGGLHGFVFLAYVLVALALWVDHRWPLRTGALALLSALPPWVTLWFERWVEQPRHGGLQPRWRLGEGGKPPASAPERLLAGALRRPGAAALLGVAVIAVVFAVLLWLGPPVPKG</sequence>
<comment type="caution">
    <text evidence="8">The sequence shown here is derived from an EMBL/GenBank/DDBJ whole genome shotgun (WGS) entry which is preliminary data.</text>
</comment>